<protein>
    <submittedName>
        <fullName evidence="2">Cupin domain-containing protein</fullName>
    </submittedName>
</protein>
<organism evidence="2 3">
    <name type="scientific">Marinomonas algarum</name>
    <dbReference type="NCBI Taxonomy" id="2883105"/>
    <lineage>
        <taxon>Bacteria</taxon>
        <taxon>Pseudomonadati</taxon>
        <taxon>Pseudomonadota</taxon>
        <taxon>Gammaproteobacteria</taxon>
        <taxon>Oceanospirillales</taxon>
        <taxon>Oceanospirillaceae</taxon>
        <taxon>Marinomonas</taxon>
    </lineage>
</organism>
<keyword evidence="3" id="KW-1185">Reference proteome</keyword>
<name>A0A9X1INW0_9GAMM</name>
<dbReference type="Pfam" id="PF05899">
    <property type="entry name" value="Cupin_3"/>
    <property type="match status" value="1"/>
</dbReference>
<evidence type="ECO:0000259" key="1">
    <source>
        <dbReference type="Pfam" id="PF05899"/>
    </source>
</evidence>
<reference evidence="2" key="1">
    <citation type="submission" date="2021-10" db="EMBL/GenBank/DDBJ databases">
        <title>Marinomonas pontica sp. nov., isolated from the Black Sea.</title>
        <authorList>
            <person name="Zhao L.-H."/>
            <person name="Xue J.-H."/>
        </authorList>
    </citation>
    <scope>NUCLEOTIDE SEQUENCE</scope>
    <source>
        <strain evidence="2">E8</strain>
    </source>
</reference>
<dbReference type="InterPro" id="IPR014710">
    <property type="entry name" value="RmlC-like_jellyroll"/>
</dbReference>
<dbReference type="AlphaFoldDB" id="A0A9X1INW0"/>
<evidence type="ECO:0000313" key="3">
    <source>
        <dbReference type="Proteomes" id="UP001139095"/>
    </source>
</evidence>
<dbReference type="InterPro" id="IPR008579">
    <property type="entry name" value="UGlyAH_Cupin_dom"/>
</dbReference>
<dbReference type="Gene3D" id="2.60.120.10">
    <property type="entry name" value="Jelly Rolls"/>
    <property type="match status" value="1"/>
</dbReference>
<comment type="caution">
    <text evidence="2">The sequence shown here is derived from an EMBL/GenBank/DDBJ whole genome shotgun (WGS) entry which is preliminary data.</text>
</comment>
<proteinExistence type="predicted"/>
<dbReference type="Proteomes" id="UP001139095">
    <property type="component" value="Unassembled WGS sequence"/>
</dbReference>
<evidence type="ECO:0000313" key="2">
    <source>
        <dbReference type="EMBL" id="MCB5162289.1"/>
    </source>
</evidence>
<dbReference type="EMBL" id="JAJATW010000014">
    <property type="protein sequence ID" value="MCB5162289.1"/>
    <property type="molecule type" value="Genomic_DNA"/>
</dbReference>
<dbReference type="SUPFAM" id="SSF51182">
    <property type="entry name" value="RmlC-like cupins"/>
    <property type="match status" value="1"/>
</dbReference>
<accession>A0A9X1INW0</accession>
<dbReference type="InterPro" id="IPR011051">
    <property type="entry name" value="RmlC_Cupin_sf"/>
</dbReference>
<feature type="domain" description="(S)-ureidoglycine aminohydrolase cupin" evidence="1">
    <location>
        <begin position="52"/>
        <end position="91"/>
    </location>
</feature>
<dbReference type="RefSeq" id="WP_226754641.1">
    <property type="nucleotide sequence ID" value="NZ_JAJATW010000014.1"/>
</dbReference>
<gene>
    <name evidence="2" type="ORF">LG368_10320</name>
</gene>
<sequence length="128" mass="14372">MKFTRIFNDDQGKSHFGELAIDVRDGGPIGFLSERFPAGEMIFRETPSDYDFKWHPAPQRQLLFIIKGRCEFTVSSGETCQFGAGDVILLEDTEGEGHCSKALFNEVRHSIFVTVPKDVIFNAALISK</sequence>